<gene>
    <name evidence="1" type="ORF">PR001_g26760</name>
</gene>
<sequence length="52" mass="5812">MLAFQLLPTTRQRFRRVLSTTPLFGVRLATAINCPFCARRTAGRSGQAEVKC</sequence>
<evidence type="ECO:0000313" key="1">
    <source>
        <dbReference type="EMBL" id="KAE8971883.1"/>
    </source>
</evidence>
<dbReference type="EMBL" id="QXFV01004073">
    <property type="protein sequence ID" value="KAE8971883.1"/>
    <property type="molecule type" value="Genomic_DNA"/>
</dbReference>
<proteinExistence type="predicted"/>
<evidence type="ECO:0000313" key="2">
    <source>
        <dbReference type="Proteomes" id="UP000429607"/>
    </source>
</evidence>
<name>A0A6A3HV94_9STRA</name>
<reference evidence="1 2" key="1">
    <citation type="submission" date="2018-09" db="EMBL/GenBank/DDBJ databases">
        <title>Genomic investigation of the strawberry pathogen Phytophthora fragariae indicates pathogenicity is determined by transcriptional variation in three key races.</title>
        <authorList>
            <person name="Adams T.M."/>
            <person name="Armitage A.D."/>
            <person name="Sobczyk M.K."/>
            <person name="Bates H.J."/>
            <person name="Dunwell J.M."/>
            <person name="Nellist C.F."/>
            <person name="Harrison R.J."/>
        </authorList>
    </citation>
    <scope>NUCLEOTIDE SEQUENCE [LARGE SCALE GENOMIC DNA]</scope>
    <source>
        <strain evidence="1 2">SCRP249</strain>
    </source>
</reference>
<organism evidence="1 2">
    <name type="scientific">Phytophthora rubi</name>
    <dbReference type="NCBI Taxonomy" id="129364"/>
    <lineage>
        <taxon>Eukaryota</taxon>
        <taxon>Sar</taxon>
        <taxon>Stramenopiles</taxon>
        <taxon>Oomycota</taxon>
        <taxon>Peronosporomycetes</taxon>
        <taxon>Peronosporales</taxon>
        <taxon>Peronosporaceae</taxon>
        <taxon>Phytophthora</taxon>
    </lineage>
</organism>
<accession>A0A6A3HV94</accession>
<dbReference type="Proteomes" id="UP000429607">
    <property type="component" value="Unassembled WGS sequence"/>
</dbReference>
<protein>
    <submittedName>
        <fullName evidence="1">Uncharacterized protein</fullName>
    </submittedName>
</protein>
<comment type="caution">
    <text evidence="1">The sequence shown here is derived from an EMBL/GenBank/DDBJ whole genome shotgun (WGS) entry which is preliminary data.</text>
</comment>
<dbReference type="AlphaFoldDB" id="A0A6A3HV94"/>